<dbReference type="EMBL" id="OZ034816">
    <property type="protein sequence ID" value="CAL1378550.1"/>
    <property type="molecule type" value="Genomic_DNA"/>
</dbReference>
<dbReference type="AlphaFoldDB" id="A0AAV2DZ20"/>
<accession>A0AAV2DZ20</accession>
<evidence type="ECO:0008006" key="3">
    <source>
        <dbReference type="Google" id="ProtNLM"/>
    </source>
</evidence>
<gene>
    <name evidence="1" type="ORF">LTRI10_LOCUS20124</name>
</gene>
<name>A0AAV2DZ20_9ROSI</name>
<dbReference type="Proteomes" id="UP001497516">
    <property type="component" value="Chromosome 3"/>
</dbReference>
<organism evidence="1 2">
    <name type="scientific">Linum trigynum</name>
    <dbReference type="NCBI Taxonomy" id="586398"/>
    <lineage>
        <taxon>Eukaryota</taxon>
        <taxon>Viridiplantae</taxon>
        <taxon>Streptophyta</taxon>
        <taxon>Embryophyta</taxon>
        <taxon>Tracheophyta</taxon>
        <taxon>Spermatophyta</taxon>
        <taxon>Magnoliopsida</taxon>
        <taxon>eudicotyledons</taxon>
        <taxon>Gunneridae</taxon>
        <taxon>Pentapetalae</taxon>
        <taxon>rosids</taxon>
        <taxon>fabids</taxon>
        <taxon>Malpighiales</taxon>
        <taxon>Linaceae</taxon>
        <taxon>Linum</taxon>
    </lineage>
</organism>
<keyword evidence="2" id="KW-1185">Reference proteome</keyword>
<proteinExistence type="predicted"/>
<sequence length="72" mass="8160">MVSEPVTMESEKPVVRLSSTNYALWEFQFRVFVEIRGLLGVLDNTTPKVPETDKAQAISTWSQNDARIDLGF</sequence>
<evidence type="ECO:0000313" key="2">
    <source>
        <dbReference type="Proteomes" id="UP001497516"/>
    </source>
</evidence>
<evidence type="ECO:0000313" key="1">
    <source>
        <dbReference type="EMBL" id="CAL1378550.1"/>
    </source>
</evidence>
<protein>
    <recommendedName>
        <fullName evidence="3">Retrotransposon Copia-like N-terminal domain-containing protein</fullName>
    </recommendedName>
</protein>
<reference evidence="1 2" key="1">
    <citation type="submission" date="2024-04" db="EMBL/GenBank/DDBJ databases">
        <authorList>
            <person name="Fracassetti M."/>
        </authorList>
    </citation>
    <scope>NUCLEOTIDE SEQUENCE [LARGE SCALE GENOMIC DNA]</scope>
</reference>